<dbReference type="EMBL" id="FXBJ01000002">
    <property type="protein sequence ID" value="SMH34963.1"/>
    <property type="molecule type" value="Genomic_DNA"/>
</dbReference>
<dbReference type="RefSeq" id="WP_085559853.1">
    <property type="nucleotide sequence ID" value="NZ_FOAH01000027.1"/>
</dbReference>
<evidence type="ECO:0000313" key="3">
    <source>
        <dbReference type="EMBL" id="SMH34963.1"/>
    </source>
</evidence>
<sequence>MQRIVEGTYASTEEAIKAVERLLNEGYLAEELLIITDEKHEDELEDLTLVDVESVEDDEDNDEDDEEESLWDKIKETFRMGDYTNDNESNTLVEHGVDVETAEHFSESLENHEIIILTNSTAPAHSKQLSSVNKDVLNDDEKNEASLSAKEQVEPSETETKEAMNPATGEGELFDPSKSQSAREDVPGTSTASSPDKEVNHDNSERDLLKQDRKDAPHLTGDEETVNTEEGNHVYPDNISTGVVGEGLTVETEPRKAEHPNPHNDIPESDAYYSNKYENAGGKTIKDDEEQ</sequence>
<name>A0A1X7NBG1_9LACT</name>
<evidence type="ECO:0000256" key="1">
    <source>
        <dbReference type="SAM" id="MobiDB-lite"/>
    </source>
</evidence>
<dbReference type="OrthoDB" id="2155783at2"/>
<organism evidence="3 4">
    <name type="scientific">Carnobacterium iners</name>
    <dbReference type="NCBI Taxonomy" id="1073423"/>
    <lineage>
        <taxon>Bacteria</taxon>
        <taxon>Bacillati</taxon>
        <taxon>Bacillota</taxon>
        <taxon>Bacilli</taxon>
        <taxon>Lactobacillales</taxon>
        <taxon>Carnobacteriaceae</taxon>
        <taxon>Carnobacterium</taxon>
    </lineage>
</organism>
<dbReference type="InterPro" id="IPR025889">
    <property type="entry name" value="GSP17M-like_dom"/>
</dbReference>
<evidence type="ECO:0000259" key="2">
    <source>
        <dbReference type="Pfam" id="PF11181"/>
    </source>
</evidence>
<dbReference type="Proteomes" id="UP000193435">
    <property type="component" value="Unassembled WGS sequence"/>
</dbReference>
<accession>A0A1X7NBG1</accession>
<feature type="compositionally biased region" description="Acidic residues" evidence="1">
    <location>
        <begin position="50"/>
        <end position="69"/>
    </location>
</feature>
<dbReference type="Pfam" id="PF11181">
    <property type="entry name" value="YflT"/>
    <property type="match status" value="1"/>
</dbReference>
<dbReference type="STRING" id="1073423.SAMN04488700_1739"/>
<keyword evidence="4" id="KW-1185">Reference proteome</keyword>
<evidence type="ECO:0000313" key="4">
    <source>
        <dbReference type="Proteomes" id="UP000193435"/>
    </source>
</evidence>
<gene>
    <name evidence="3" type="ORF">SAMN04488700_1739</name>
</gene>
<feature type="region of interest" description="Disordered" evidence="1">
    <location>
        <begin position="50"/>
        <end position="72"/>
    </location>
</feature>
<protein>
    <submittedName>
        <fullName evidence="3">Heat induced stress protein YflT</fullName>
    </submittedName>
</protein>
<proteinExistence type="predicted"/>
<feature type="domain" description="General stress protein 17M-like" evidence="2">
    <location>
        <begin position="7"/>
        <end position="110"/>
    </location>
</feature>
<feature type="compositionally biased region" description="Basic and acidic residues" evidence="1">
    <location>
        <begin position="252"/>
        <end position="266"/>
    </location>
</feature>
<feature type="compositionally biased region" description="Basic and acidic residues" evidence="1">
    <location>
        <begin position="195"/>
        <end position="221"/>
    </location>
</feature>
<feature type="region of interest" description="Disordered" evidence="1">
    <location>
        <begin position="135"/>
        <end position="291"/>
    </location>
</feature>
<reference evidence="3 4" key="1">
    <citation type="submission" date="2017-04" db="EMBL/GenBank/DDBJ databases">
        <authorList>
            <person name="Afonso C.L."/>
            <person name="Miller P.J."/>
            <person name="Scott M.A."/>
            <person name="Spackman E."/>
            <person name="Goraichik I."/>
            <person name="Dimitrov K.M."/>
            <person name="Suarez D.L."/>
            <person name="Swayne D.E."/>
        </authorList>
    </citation>
    <scope>NUCLEOTIDE SEQUENCE [LARGE SCALE GENOMIC DNA]</scope>
    <source>
        <strain evidence="3 4">LMG26642</strain>
    </source>
</reference>
<dbReference type="AlphaFoldDB" id="A0A1X7NBG1"/>